<keyword evidence="2" id="KW-1185">Reference proteome</keyword>
<dbReference type="InterPro" id="IPR036236">
    <property type="entry name" value="Znf_C2H2_sf"/>
</dbReference>
<dbReference type="SUPFAM" id="SSF57667">
    <property type="entry name" value="beta-beta-alpha zinc fingers"/>
    <property type="match status" value="1"/>
</dbReference>
<dbReference type="Proteomes" id="UP000028990">
    <property type="component" value="Unassembled WGS sequence"/>
</dbReference>
<dbReference type="AlphaFoldDB" id="A0A091DYR9"/>
<dbReference type="EMBL" id="KN122834">
    <property type="protein sequence ID" value="KFO27981.1"/>
    <property type="molecule type" value="Genomic_DNA"/>
</dbReference>
<dbReference type="Gene3D" id="3.30.160.60">
    <property type="entry name" value="Classic Zinc Finger"/>
    <property type="match status" value="1"/>
</dbReference>
<evidence type="ECO:0000313" key="2">
    <source>
        <dbReference type="Proteomes" id="UP000028990"/>
    </source>
</evidence>
<reference evidence="1 2" key="1">
    <citation type="submission" date="2013-11" db="EMBL/GenBank/DDBJ databases">
        <title>The Damaraland mole rat (Fukomys damarensis) genome and evolution of African mole rats.</title>
        <authorList>
            <person name="Gladyshev V.N."/>
            <person name="Fang X."/>
        </authorList>
    </citation>
    <scope>NUCLEOTIDE SEQUENCE [LARGE SCALE GENOMIC DNA]</scope>
    <source>
        <tissue evidence="1">Liver</tissue>
    </source>
</reference>
<accession>A0A091DYR9</accession>
<organism evidence="1 2">
    <name type="scientific">Fukomys damarensis</name>
    <name type="common">Damaraland mole rat</name>
    <name type="synonym">Cryptomys damarensis</name>
    <dbReference type="NCBI Taxonomy" id="885580"/>
    <lineage>
        <taxon>Eukaryota</taxon>
        <taxon>Metazoa</taxon>
        <taxon>Chordata</taxon>
        <taxon>Craniata</taxon>
        <taxon>Vertebrata</taxon>
        <taxon>Euteleostomi</taxon>
        <taxon>Mammalia</taxon>
        <taxon>Eutheria</taxon>
        <taxon>Euarchontoglires</taxon>
        <taxon>Glires</taxon>
        <taxon>Rodentia</taxon>
        <taxon>Hystricomorpha</taxon>
        <taxon>Bathyergidae</taxon>
        <taxon>Fukomys</taxon>
    </lineage>
</organism>
<protein>
    <submittedName>
        <fullName evidence="1">Putative zinc finger protein 876</fullName>
    </submittedName>
</protein>
<proteinExistence type="predicted"/>
<name>A0A091DYR9_FUKDA</name>
<sequence length="155" mass="17182">MLERNATRVKNVAEPLLSAQTLVNTDFTLVRNPTSGRAFGVSSNLTQHQPIHTGEKCYQCQERDKGFDGPFQAYSTPDSSCCRDKDTFSGGRSSATWKAENTGVFFTVVLGELKAHEWNTQSPCTDPLENKHIIIAVTVTIISKECVDEIIKKTE</sequence>
<gene>
    <name evidence="1" type="ORF">H920_10662</name>
</gene>
<evidence type="ECO:0000313" key="1">
    <source>
        <dbReference type="EMBL" id="KFO27981.1"/>
    </source>
</evidence>